<evidence type="ECO:0000313" key="9">
    <source>
        <dbReference type="Proteomes" id="UP000824219"/>
    </source>
</evidence>
<evidence type="ECO:0000256" key="1">
    <source>
        <dbReference type="ARBA" id="ARBA00004613"/>
    </source>
</evidence>
<keyword evidence="9" id="KW-1185">Reference proteome</keyword>
<organism evidence="8 9">
    <name type="scientific">Hemibagrus wyckioides</name>
    <dbReference type="NCBI Taxonomy" id="337641"/>
    <lineage>
        <taxon>Eukaryota</taxon>
        <taxon>Metazoa</taxon>
        <taxon>Chordata</taxon>
        <taxon>Craniata</taxon>
        <taxon>Vertebrata</taxon>
        <taxon>Euteleostomi</taxon>
        <taxon>Actinopterygii</taxon>
        <taxon>Neopterygii</taxon>
        <taxon>Teleostei</taxon>
        <taxon>Ostariophysi</taxon>
        <taxon>Siluriformes</taxon>
        <taxon>Bagridae</taxon>
        <taxon>Hemibagrus</taxon>
    </lineage>
</organism>
<comment type="similarity">
    <text evidence="2">Belongs to the intercrine beta (chemokine CC) family.</text>
</comment>
<dbReference type="Gene3D" id="2.40.50.40">
    <property type="match status" value="1"/>
</dbReference>
<evidence type="ECO:0000313" key="8">
    <source>
        <dbReference type="EMBL" id="KAG7330623.1"/>
    </source>
</evidence>
<feature type="chain" id="PRO_5039023500" description="Chemokine interleukin-8-like domain-containing protein" evidence="6">
    <location>
        <begin position="25"/>
        <end position="101"/>
    </location>
</feature>
<sequence>MFSRCVLLGLLVLACLQCFTTAQSANTPSSCCFRFQTQPVPIRHIAAYAVTELQCTKSGIIFSFFNGRRVCANPSLAWVKRTMKKIERRLYENSTRPATTL</sequence>
<accession>A0A9D3NX54</accession>
<dbReference type="GO" id="GO:0005615">
    <property type="term" value="C:extracellular space"/>
    <property type="evidence" value="ECO:0007669"/>
    <property type="project" value="UniProtKB-KW"/>
</dbReference>
<evidence type="ECO:0000256" key="5">
    <source>
        <dbReference type="ARBA" id="ARBA00022729"/>
    </source>
</evidence>
<dbReference type="CDD" id="cd00272">
    <property type="entry name" value="Chemokine_CC"/>
    <property type="match status" value="1"/>
</dbReference>
<dbReference type="Pfam" id="PF00048">
    <property type="entry name" value="IL8"/>
    <property type="match status" value="1"/>
</dbReference>
<evidence type="ECO:0000256" key="2">
    <source>
        <dbReference type="ARBA" id="ARBA00010868"/>
    </source>
</evidence>
<keyword evidence="5 6" id="KW-0732">Signal</keyword>
<dbReference type="SMART" id="SM00199">
    <property type="entry name" value="SCY"/>
    <property type="match status" value="1"/>
</dbReference>
<dbReference type="PROSITE" id="PS51257">
    <property type="entry name" value="PROKAR_LIPOPROTEIN"/>
    <property type="match status" value="1"/>
</dbReference>
<comment type="subcellular location">
    <subcellularLocation>
        <location evidence="1">Secreted</location>
    </subcellularLocation>
</comment>
<dbReference type="InterPro" id="IPR039809">
    <property type="entry name" value="Chemokine_b/g/d"/>
</dbReference>
<keyword evidence="3" id="KW-0202">Cytokine</keyword>
<dbReference type="InterPro" id="IPR036048">
    <property type="entry name" value="Interleukin_8-like_sf"/>
</dbReference>
<dbReference type="Proteomes" id="UP000824219">
    <property type="component" value="Linkage Group LG07"/>
</dbReference>
<feature type="signal peptide" evidence="6">
    <location>
        <begin position="1"/>
        <end position="24"/>
    </location>
</feature>
<evidence type="ECO:0000259" key="7">
    <source>
        <dbReference type="SMART" id="SM00199"/>
    </source>
</evidence>
<name>A0A9D3NX54_9TELE</name>
<dbReference type="InterPro" id="IPR001811">
    <property type="entry name" value="Chemokine_IL8-like_dom"/>
</dbReference>
<protein>
    <recommendedName>
        <fullName evidence="7">Chemokine interleukin-8-like domain-containing protein</fullName>
    </recommendedName>
</protein>
<dbReference type="OrthoDB" id="9447832at2759"/>
<gene>
    <name evidence="8" type="ORF">KOW79_006845</name>
</gene>
<reference evidence="8 9" key="1">
    <citation type="submission" date="2021-06" db="EMBL/GenBank/DDBJ databases">
        <title>Chromosome-level genome assembly of the red-tail catfish (Hemibagrus wyckioides).</title>
        <authorList>
            <person name="Shao F."/>
        </authorList>
    </citation>
    <scope>NUCLEOTIDE SEQUENCE [LARGE SCALE GENOMIC DNA]</scope>
    <source>
        <strain evidence="8">EC202008001</strain>
        <tissue evidence="8">Blood</tissue>
    </source>
</reference>
<dbReference type="PANTHER" id="PTHR12015:SF183">
    <property type="entry name" value="C-C MOTIF CHEMOKINE 3"/>
    <property type="match status" value="1"/>
</dbReference>
<keyword evidence="4" id="KW-0964">Secreted</keyword>
<dbReference type="GO" id="GO:0008009">
    <property type="term" value="F:chemokine activity"/>
    <property type="evidence" value="ECO:0007669"/>
    <property type="project" value="InterPro"/>
</dbReference>
<proteinExistence type="inferred from homology"/>
<evidence type="ECO:0000256" key="6">
    <source>
        <dbReference type="SAM" id="SignalP"/>
    </source>
</evidence>
<dbReference type="PANTHER" id="PTHR12015">
    <property type="entry name" value="SMALL INDUCIBLE CYTOKINE A"/>
    <property type="match status" value="1"/>
</dbReference>
<dbReference type="FunFam" id="2.40.50.40:FF:000002">
    <property type="entry name" value="C-C motif chemokine"/>
    <property type="match status" value="1"/>
</dbReference>
<comment type="caution">
    <text evidence="8">The sequence shown here is derived from an EMBL/GenBank/DDBJ whole genome shotgun (WGS) entry which is preliminary data.</text>
</comment>
<evidence type="ECO:0000256" key="4">
    <source>
        <dbReference type="ARBA" id="ARBA00022525"/>
    </source>
</evidence>
<dbReference type="AlphaFoldDB" id="A0A9D3NX54"/>
<dbReference type="EMBL" id="JAHKSW010000007">
    <property type="protein sequence ID" value="KAG7330623.1"/>
    <property type="molecule type" value="Genomic_DNA"/>
</dbReference>
<dbReference type="SUPFAM" id="SSF54117">
    <property type="entry name" value="Interleukin 8-like chemokines"/>
    <property type="match status" value="1"/>
</dbReference>
<dbReference type="GO" id="GO:0006955">
    <property type="term" value="P:immune response"/>
    <property type="evidence" value="ECO:0007669"/>
    <property type="project" value="InterPro"/>
</dbReference>
<feature type="domain" description="Chemokine interleukin-8-like" evidence="7">
    <location>
        <begin position="28"/>
        <end position="86"/>
    </location>
</feature>
<evidence type="ECO:0000256" key="3">
    <source>
        <dbReference type="ARBA" id="ARBA00022514"/>
    </source>
</evidence>